<keyword evidence="1" id="KW-0479">Metal-binding</keyword>
<dbReference type="PANTHER" id="PTHR15315">
    <property type="entry name" value="RING FINGER PROTEIN 41, 151"/>
    <property type="match status" value="1"/>
</dbReference>
<feature type="compositionally biased region" description="Acidic residues" evidence="5">
    <location>
        <begin position="443"/>
        <end position="456"/>
    </location>
</feature>
<evidence type="ECO:0000313" key="7">
    <source>
        <dbReference type="EMBL" id="KAK9121981.1"/>
    </source>
</evidence>
<dbReference type="Pfam" id="PF00628">
    <property type="entry name" value="PHD"/>
    <property type="match status" value="1"/>
</dbReference>
<dbReference type="CDD" id="cd15517">
    <property type="entry name" value="PHD_TCF19_like"/>
    <property type="match status" value="1"/>
</dbReference>
<evidence type="ECO:0000256" key="1">
    <source>
        <dbReference type="ARBA" id="ARBA00022723"/>
    </source>
</evidence>
<dbReference type="GO" id="GO:0016567">
    <property type="term" value="P:protein ubiquitination"/>
    <property type="evidence" value="ECO:0007669"/>
    <property type="project" value="TreeGrafter"/>
</dbReference>
<feature type="region of interest" description="Disordered" evidence="5">
    <location>
        <begin position="894"/>
        <end position="921"/>
    </location>
</feature>
<protein>
    <recommendedName>
        <fullName evidence="6">RING-type domain-containing protein</fullName>
    </recommendedName>
</protein>
<dbReference type="PANTHER" id="PTHR15315:SF26">
    <property type="entry name" value="E3 UBIQUITIN-PROTEIN LIGASE NRDP1"/>
    <property type="match status" value="1"/>
</dbReference>
<dbReference type="AlphaFoldDB" id="A0AAP0IWT0"/>
<sequence>MEVELESDAFLEEEPLLDIAGDTDGGLFENGRCGICMDVIVDRGVLDCCQHWFCFACIDNWATITNLCPLCENGFQLITCVPVYDTIGSSKAEDESLVREEDWFVQGRNNTLSFPSYYIDENAVICLDGDGCKIRNAAASTIEDPDVDTSIACDSCDIWYHAFCVGFDPGNTYENSWLCPRCVIDKVPAQASKVQCDGETASRECLVGANFSGKFSVSVADAGETAVVVSVFQGQQWNDERSENFTSALDNDDVQKMETFQSSSSGFTMAQLNQNTDLHSTLDAQDASLALSLSSGVPHSSLPLEELKAISAYEAFSCLNVPQGSKICDLTDKTDTENGTADGQFRIEQKMGLSMGSSLSVDTINSDATKNHLPAISEQIENSLSVDEMALGASGEKTGFVGSRRKSTSSAPPGIETPATECQMETPAKKARSDGIKPAGFEASDDDLHEDEDEDEDDIMSIVRGTYKRSGNGLSWLTTADKFSQANNNGNRLRVKKIMRRGTEDESAKLVEKLREEIKEAVRNKSAKDIGKSNLFDPKLLAAFRAAVAGPRTEQLPIKRLNPMVVRSKKRLLQKGKIRENLTKKIYGMNGKRRRAWDRDWEVEFWKHRCNNSARPEKVETLKSVLDLLRENSESLEMEEADLDGGTTILSRLYLADASVFPRKDDIKPLSAISGRNNHELYKKHDLNNKTCEPVTDKSTTQTPAKPNQSCSQAYNVIKGNASSLKNEAAFRKVNTNESARKQTSTSMPNGSKVKAQSNKEAPSKSDVKSDKRKWALEVLARKNATAGMNSTKEKLEGDVMLNGNFPLLAQLPKDMRPVLSPSRHNKVPISVRQTQLYRLTEHFLRKANLPVIRRTADTELAVADATNIEKEIADKSNSKLVYMNLCSQVVSQNANKSKQNGDTESSHSAPASVSAVQKPHLDASGEEALRMAGLVDSPPSSPCHEAKGTNDDDEPSSMARDDGPDNVFDMDNQPELDIYGDFEYDLDDECIDAGVLKLSKSQAEETDNKMKVIFSTLNSTKVISEPTESKDHEVLRIIESPTKPSCRDVPNNTALESRTDASSPGAEPLQGEMGEPSLAECEELYGPDKEPLAARFPDKIPGDTDLLVERAPSAENGAHGENAAAMEMQGESCAENVLINSRLPADRESGGETSPNHSLTNKNNRRKEKKTSNSKQSDTSHSISKKVEAYVKEHIRPLCKSGVITPEQYRWAVGKTTEKVMRFHFKDKNANFLIKEGEKVKKLAEQYVEASQQKQSKLP</sequence>
<dbReference type="SMART" id="SM00249">
    <property type="entry name" value="PHD"/>
    <property type="match status" value="1"/>
</dbReference>
<dbReference type="PROSITE" id="PS50089">
    <property type="entry name" value="ZF_RING_2"/>
    <property type="match status" value="1"/>
</dbReference>
<evidence type="ECO:0000313" key="8">
    <source>
        <dbReference type="Proteomes" id="UP001420932"/>
    </source>
</evidence>
<feature type="compositionally biased region" description="Polar residues" evidence="5">
    <location>
        <begin position="1051"/>
        <end position="1063"/>
    </location>
</feature>
<dbReference type="SUPFAM" id="SSF57850">
    <property type="entry name" value="RING/U-box"/>
    <property type="match status" value="1"/>
</dbReference>
<keyword evidence="2 4" id="KW-0863">Zinc-finger</keyword>
<dbReference type="InterPro" id="IPR017907">
    <property type="entry name" value="Znf_RING_CS"/>
</dbReference>
<dbReference type="InterPro" id="IPR019787">
    <property type="entry name" value="Znf_PHD-finger"/>
</dbReference>
<feature type="region of interest" description="Disordered" evidence="5">
    <location>
        <begin position="1043"/>
        <end position="1074"/>
    </location>
</feature>
<dbReference type="SMART" id="SM00184">
    <property type="entry name" value="RING"/>
    <property type="match status" value="2"/>
</dbReference>
<keyword evidence="8" id="KW-1185">Reference proteome</keyword>
<gene>
    <name evidence="7" type="ORF">Syun_019598</name>
</gene>
<feature type="domain" description="RING-type" evidence="6">
    <location>
        <begin position="33"/>
        <end position="72"/>
    </location>
</feature>
<dbReference type="EMBL" id="JBBNAF010000008">
    <property type="protein sequence ID" value="KAK9121981.1"/>
    <property type="molecule type" value="Genomic_DNA"/>
</dbReference>
<proteinExistence type="predicted"/>
<comment type="caution">
    <text evidence="7">The sequence shown here is derived from an EMBL/GenBank/DDBJ whole genome shotgun (WGS) entry which is preliminary data.</text>
</comment>
<organism evidence="7 8">
    <name type="scientific">Stephania yunnanensis</name>
    <dbReference type="NCBI Taxonomy" id="152371"/>
    <lineage>
        <taxon>Eukaryota</taxon>
        <taxon>Viridiplantae</taxon>
        <taxon>Streptophyta</taxon>
        <taxon>Embryophyta</taxon>
        <taxon>Tracheophyta</taxon>
        <taxon>Spermatophyta</taxon>
        <taxon>Magnoliopsida</taxon>
        <taxon>Ranunculales</taxon>
        <taxon>Menispermaceae</taxon>
        <taxon>Menispermoideae</taxon>
        <taxon>Cissampelideae</taxon>
        <taxon>Stephania</taxon>
    </lineage>
</organism>
<evidence type="ECO:0000256" key="5">
    <source>
        <dbReference type="SAM" id="MobiDB-lite"/>
    </source>
</evidence>
<dbReference type="InterPro" id="IPR001965">
    <property type="entry name" value="Znf_PHD"/>
</dbReference>
<feature type="region of interest" description="Disordered" evidence="5">
    <location>
        <begin position="934"/>
        <end position="973"/>
    </location>
</feature>
<feature type="region of interest" description="Disordered" evidence="5">
    <location>
        <begin position="395"/>
        <end position="456"/>
    </location>
</feature>
<name>A0AAP0IWT0_9MAGN</name>
<feature type="region of interest" description="Disordered" evidence="5">
    <location>
        <begin position="681"/>
        <end position="709"/>
    </location>
</feature>
<dbReference type="InterPro" id="IPR013083">
    <property type="entry name" value="Znf_RING/FYVE/PHD"/>
</dbReference>
<keyword evidence="3" id="KW-0862">Zinc</keyword>
<evidence type="ECO:0000256" key="4">
    <source>
        <dbReference type="PROSITE-ProRule" id="PRU00175"/>
    </source>
</evidence>
<feature type="compositionally biased region" description="Low complexity" evidence="5">
    <location>
        <begin position="907"/>
        <end position="917"/>
    </location>
</feature>
<dbReference type="InterPro" id="IPR001841">
    <property type="entry name" value="Znf_RING"/>
</dbReference>
<feature type="compositionally biased region" description="Polar residues" evidence="5">
    <location>
        <begin position="697"/>
        <end position="709"/>
    </location>
</feature>
<accession>A0AAP0IWT0</accession>
<evidence type="ECO:0000259" key="6">
    <source>
        <dbReference type="PROSITE" id="PS50089"/>
    </source>
</evidence>
<evidence type="ECO:0000256" key="3">
    <source>
        <dbReference type="ARBA" id="ARBA00022833"/>
    </source>
</evidence>
<feature type="region of interest" description="Disordered" evidence="5">
    <location>
        <begin position="1146"/>
        <end position="1185"/>
    </location>
</feature>
<dbReference type="PROSITE" id="PS00518">
    <property type="entry name" value="ZF_RING_1"/>
    <property type="match status" value="1"/>
</dbReference>
<reference evidence="7 8" key="1">
    <citation type="submission" date="2024-01" db="EMBL/GenBank/DDBJ databases">
        <title>Genome assemblies of Stephania.</title>
        <authorList>
            <person name="Yang L."/>
        </authorList>
    </citation>
    <scope>NUCLEOTIDE SEQUENCE [LARGE SCALE GENOMIC DNA]</scope>
    <source>
        <strain evidence="7">YNDBR</strain>
        <tissue evidence="7">Leaf</tissue>
    </source>
</reference>
<dbReference type="InterPro" id="IPR011011">
    <property type="entry name" value="Znf_FYVE_PHD"/>
</dbReference>
<dbReference type="GO" id="GO:0008270">
    <property type="term" value="F:zinc ion binding"/>
    <property type="evidence" value="ECO:0007669"/>
    <property type="project" value="UniProtKB-KW"/>
</dbReference>
<feature type="region of interest" description="Disordered" evidence="5">
    <location>
        <begin position="734"/>
        <end position="771"/>
    </location>
</feature>
<dbReference type="SUPFAM" id="SSF57903">
    <property type="entry name" value="FYVE/PHD zinc finger"/>
    <property type="match status" value="1"/>
</dbReference>
<dbReference type="Proteomes" id="UP001420932">
    <property type="component" value="Unassembled WGS sequence"/>
</dbReference>
<dbReference type="Gene3D" id="3.30.40.10">
    <property type="entry name" value="Zinc/RING finger domain, C3HC4 (zinc finger)"/>
    <property type="match status" value="2"/>
</dbReference>
<evidence type="ECO:0000256" key="2">
    <source>
        <dbReference type="ARBA" id="ARBA00022771"/>
    </source>
</evidence>
<feature type="compositionally biased region" description="Polar residues" evidence="5">
    <location>
        <begin position="734"/>
        <end position="761"/>
    </location>
</feature>
<feature type="compositionally biased region" description="Basic and acidic residues" evidence="5">
    <location>
        <begin position="762"/>
        <end position="771"/>
    </location>
</feature>
<dbReference type="Pfam" id="PF13639">
    <property type="entry name" value="zf-RING_2"/>
    <property type="match status" value="1"/>
</dbReference>
<dbReference type="GO" id="GO:0061630">
    <property type="term" value="F:ubiquitin protein ligase activity"/>
    <property type="evidence" value="ECO:0007669"/>
    <property type="project" value="TreeGrafter"/>
</dbReference>